<evidence type="ECO:0000256" key="1">
    <source>
        <dbReference type="ARBA" id="ARBA00021390"/>
    </source>
</evidence>
<dbReference type="InterPro" id="IPR036388">
    <property type="entry name" value="WH-like_DNA-bd_sf"/>
</dbReference>
<dbReference type="InterPro" id="IPR014036">
    <property type="entry name" value="DeoR-like_C"/>
</dbReference>
<evidence type="ECO:0000259" key="6">
    <source>
        <dbReference type="PROSITE" id="PS51000"/>
    </source>
</evidence>
<reference evidence="7 8" key="1">
    <citation type="journal article" date="2013" name="Int. J. Syst. Evol. Microbiol.">
        <title>Ilumatobacter nonamiense sp. nov. and Ilumatobacter coccineum sp. nov., isolated from seashore sand.</title>
        <authorList>
            <person name="Matsumoto A."/>
            <person name="Kasai H."/>
            <person name="Matsuo Y."/>
            <person name="Shizuri Y."/>
            <person name="Ichikawa N."/>
            <person name="Fujita N."/>
            <person name="Omura S."/>
            <person name="Takahashi Y."/>
        </authorList>
    </citation>
    <scope>NUCLEOTIDE SEQUENCE [LARGE SCALE GENOMIC DNA]</scope>
    <source>
        <strain evidence="8">NBRC 103263 / KCTC 29153 / YM16-304</strain>
    </source>
</reference>
<sequence>MTDSATSTQSPALFQAQRLQEIASLAIEHGRVEVADLAKRFDVTTETIRRDLSELQKRRLVRRVHGGATPWETGGFEPLLSVRDDQHDDEKRRVAAAALHELPDTGAVIIDSGSTAGRFVEFIPVETKLRFVTNSLLIARSLSERTDADVIVIGGKVRKNTFAMVDSQAIEAVEPLRVDTVFMSADAATASSGLTTPYREEAAWKRAIIRSARRVVMLLDHSKFEHEHFVRFADWSDVDVLVTNTETDPAQIASIEAGGTTVVLA</sequence>
<proteinExistence type="predicted"/>
<gene>
    <name evidence="7" type="ORF">YM304_02960</name>
</gene>
<dbReference type="Pfam" id="PF08220">
    <property type="entry name" value="HTH_DeoR"/>
    <property type="match status" value="1"/>
</dbReference>
<dbReference type="PRINTS" id="PR00037">
    <property type="entry name" value="HTHLACR"/>
</dbReference>
<dbReference type="KEGG" id="aym:YM304_02960"/>
<evidence type="ECO:0000256" key="4">
    <source>
        <dbReference type="ARBA" id="ARBA00023163"/>
    </source>
</evidence>
<dbReference type="EMBL" id="AP012057">
    <property type="protein sequence ID" value="BAN00610.1"/>
    <property type="molecule type" value="Genomic_DNA"/>
</dbReference>
<dbReference type="PROSITE" id="PS51000">
    <property type="entry name" value="HTH_DEOR_2"/>
    <property type="match status" value="1"/>
</dbReference>
<keyword evidence="3" id="KW-0805">Transcription regulation</keyword>
<dbReference type="InterPro" id="IPR050313">
    <property type="entry name" value="Carb_Metab_HTH_regulators"/>
</dbReference>
<evidence type="ECO:0000256" key="5">
    <source>
        <dbReference type="ARBA" id="ARBA00024937"/>
    </source>
</evidence>
<dbReference type="PANTHER" id="PTHR30363:SF4">
    <property type="entry name" value="GLYCEROL-3-PHOSPHATE REGULON REPRESSOR"/>
    <property type="match status" value="1"/>
</dbReference>
<dbReference type="InterPro" id="IPR037171">
    <property type="entry name" value="NagB/RpiA_transferase-like"/>
</dbReference>
<name>A0A6C7E0R8_ILUCY</name>
<dbReference type="AlphaFoldDB" id="A0A6C7E0R8"/>
<feature type="domain" description="HTH deoR-type" evidence="6">
    <location>
        <begin position="15"/>
        <end position="70"/>
    </location>
</feature>
<keyword evidence="2" id="KW-0678">Repressor</keyword>
<evidence type="ECO:0000256" key="2">
    <source>
        <dbReference type="ARBA" id="ARBA00022491"/>
    </source>
</evidence>
<dbReference type="SUPFAM" id="SSF100950">
    <property type="entry name" value="NagB/RpiA/CoA transferase-like"/>
    <property type="match status" value="1"/>
</dbReference>
<dbReference type="Gene3D" id="3.40.50.1360">
    <property type="match status" value="1"/>
</dbReference>
<dbReference type="Proteomes" id="UP000011863">
    <property type="component" value="Chromosome"/>
</dbReference>
<evidence type="ECO:0000313" key="8">
    <source>
        <dbReference type="Proteomes" id="UP000011863"/>
    </source>
</evidence>
<dbReference type="InterPro" id="IPR001034">
    <property type="entry name" value="DeoR_HTH"/>
</dbReference>
<dbReference type="SUPFAM" id="SSF46785">
    <property type="entry name" value="Winged helix' DNA-binding domain"/>
    <property type="match status" value="1"/>
</dbReference>
<dbReference type="SMART" id="SM01134">
    <property type="entry name" value="DeoRC"/>
    <property type="match status" value="1"/>
</dbReference>
<dbReference type="OrthoDB" id="7688673at2"/>
<dbReference type="GO" id="GO:0003700">
    <property type="term" value="F:DNA-binding transcription factor activity"/>
    <property type="evidence" value="ECO:0007669"/>
    <property type="project" value="InterPro"/>
</dbReference>
<dbReference type="Pfam" id="PF00455">
    <property type="entry name" value="DeoRC"/>
    <property type="match status" value="1"/>
</dbReference>
<evidence type="ECO:0000256" key="3">
    <source>
        <dbReference type="ARBA" id="ARBA00023015"/>
    </source>
</evidence>
<evidence type="ECO:0000313" key="7">
    <source>
        <dbReference type="EMBL" id="BAN00610.1"/>
    </source>
</evidence>
<accession>A0A6C7E0R8</accession>
<dbReference type="Gene3D" id="1.10.10.10">
    <property type="entry name" value="Winged helix-like DNA-binding domain superfamily/Winged helix DNA-binding domain"/>
    <property type="match status" value="1"/>
</dbReference>
<dbReference type="PANTHER" id="PTHR30363">
    <property type="entry name" value="HTH-TYPE TRANSCRIPTIONAL REGULATOR SRLR-RELATED"/>
    <property type="match status" value="1"/>
</dbReference>
<keyword evidence="4" id="KW-0804">Transcription</keyword>
<dbReference type="InterPro" id="IPR036390">
    <property type="entry name" value="WH_DNA-bd_sf"/>
</dbReference>
<dbReference type="RefSeq" id="WP_015439858.1">
    <property type="nucleotide sequence ID" value="NC_020520.1"/>
</dbReference>
<keyword evidence="8" id="KW-1185">Reference proteome</keyword>
<dbReference type="SMART" id="SM00420">
    <property type="entry name" value="HTH_DEOR"/>
    <property type="match status" value="1"/>
</dbReference>
<protein>
    <recommendedName>
        <fullName evidence="1">Lactose phosphotransferase system repressor</fullName>
    </recommendedName>
</protein>
<organism evidence="7 8">
    <name type="scientific">Ilumatobacter coccineus (strain NBRC 103263 / KCTC 29153 / YM16-304)</name>
    <dbReference type="NCBI Taxonomy" id="1313172"/>
    <lineage>
        <taxon>Bacteria</taxon>
        <taxon>Bacillati</taxon>
        <taxon>Actinomycetota</taxon>
        <taxon>Acidimicrobiia</taxon>
        <taxon>Acidimicrobiales</taxon>
        <taxon>Ilumatobacteraceae</taxon>
        <taxon>Ilumatobacter</taxon>
    </lineage>
</organism>
<comment type="function">
    <text evidence="5">Repressor of the lactose catabolism operon. Galactose-6-phosphate is the inducer.</text>
</comment>